<name>A0ABQ6F8M9_9RHOO</name>
<dbReference type="SFLD" id="SFLDS00029">
    <property type="entry name" value="Radical_SAM"/>
    <property type="match status" value="1"/>
</dbReference>
<dbReference type="InterPro" id="IPR013785">
    <property type="entry name" value="Aldolase_TIM"/>
</dbReference>
<comment type="caution">
    <text evidence="7">The sequence shown here is derived from an EMBL/GenBank/DDBJ whole genome shotgun (WGS) entry which is preliminary data.</text>
</comment>
<evidence type="ECO:0000256" key="3">
    <source>
        <dbReference type="ARBA" id="ARBA00022723"/>
    </source>
</evidence>
<dbReference type="InterPro" id="IPR058240">
    <property type="entry name" value="rSAM_sf"/>
</dbReference>
<keyword evidence="5" id="KW-0411">Iron-sulfur</keyword>
<accession>A0ABQ6F8M9</accession>
<dbReference type="Proteomes" id="UP001157167">
    <property type="component" value="Unassembled WGS sequence"/>
</dbReference>
<evidence type="ECO:0000256" key="5">
    <source>
        <dbReference type="ARBA" id="ARBA00023014"/>
    </source>
</evidence>
<protein>
    <recommendedName>
        <fullName evidence="6">Radical SAM core domain-containing protein</fullName>
    </recommendedName>
</protein>
<proteinExistence type="predicted"/>
<dbReference type="SUPFAM" id="SSF102114">
    <property type="entry name" value="Radical SAM enzymes"/>
    <property type="match status" value="1"/>
</dbReference>
<comment type="cofactor">
    <cofactor evidence="1">
        <name>[4Fe-4S] cluster</name>
        <dbReference type="ChEBI" id="CHEBI:49883"/>
    </cofactor>
</comment>
<dbReference type="Gene3D" id="3.20.20.70">
    <property type="entry name" value="Aldolase class I"/>
    <property type="match status" value="1"/>
</dbReference>
<evidence type="ECO:0000256" key="4">
    <source>
        <dbReference type="ARBA" id="ARBA00023004"/>
    </source>
</evidence>
<dbReference type="RefSeq" id="WP_284186662.1">
    <property type="nucleotide sequence ID" value="NZ_BSPX01000005.1"/>
</dbReference>
<sequence>MKTPGQMLTVTDHNRSFSSLTYVYPVVSRRAGGVSVGINLNPNNACNWHCAYCQVPGLVRGAAPEIDMALLDAELRGFLAELCNGRFMEEHVPPDVRVIRDIAFSGNGEPTSSKAFDEIVERVIAARDEAGLAAVPVRLITNGSLIDRPYVQAALKRLALAGGEVWFKFDAGTADDIQRINGIDVDPRTHARRLALCMSLCPTWVQTCVFAWDGVLPSQDLIGNYLAMLEYALQQARKNDPSAGLKGVLLYGVARPSYQPEAVHLQRLTPEELDAIASQIRDRLQGKGLTVTVSP</sequence>
<evidence type="ECO:0000313" key="8">
    <source>
        <dbReference type="Proteomes" id="UP001157167"/>
    </source>
</evidence>
<keyword evidence="4" id="KW-0408">Iron</keyword>
<evidence type="ECO:0000313" key="7">
    <source>
        <dbReference type="EMBL" id="GLT21195.1"/>
    </source>
</evidence>
<reference evidence="8" key="1">
    <citation type="journal article" date="2019" name="Int. J. Syst. Evol. Microbiol.">
        <title>The Global Catalogue of Microorganisms (GCM) 10K type strain sequencing project: providing services to taxonomists for standard genome sequencing and annotation.</title>
        <authorList>
            <consortium name="The Broad Institute Genomics Platform"/>
            <consortium name="The Broad Institute Genome Sequencing Center for Infectious Disease"/>
            <person name="Wu L."/>
            <person name="Ma J."/>
        </authorList>
    </citation>
    <scope>NUCLEOTIDE SEQUENCE [LARGE SCALE GENOMIC DNA]</scope>
    <source>
        <strain evidence="8">NBRC 102407</strain>
    </source>
</reference>
<feature type="domain" description="Radical SAM core" evidence="6">
    <location>
        <begin position="30"/>
        <end position="295"/>
    </location>
</feature>
<dbReference type="CDD" id="cd01335">
    <property type="entry name" value="Radical_SAM"/>
    <property type="match status" value="1"/>
</dbReference>
<dbReference type="InterPro" id="IPR007197">
    <property type="entry name" value="rSAM"/>
</dbReference>
<keyword evidence="8" id="KW-1185">Reference proteome</keyword>
<organism evidence="7 8">
    <name type="scientific">Zoogloea oryzae</name>
    <dbReference type="NCBI Taxonomy" id="310767"/>
    <lineage>
        <taxon>Bacteria</taxon>
        <taxon>Pseudomonadati</taxon>
        <taxon>Pseudomonadota</taxon>
        <taxon>Betaproteobacteria</taxon>
        <taxon>Rhodocyclales</taxon>
        <taxon>Zoogloeaceae</taxon>
        <taxon>Zoogloea</taxon>
    </lineage>
</organism>
<evidence type="ECO:0000256" key="2">
    <source>
        <dbReference type="ARBA" id="ARBA00022691"/>
    </source>
</evidence>
<keyword evidence="3" id="KW-0479">Metal-binding</keyword>
<gene>
    <name evidence="7" type="ORF">GCM10007933_06470</name>
</gene>
<dbReference type="Pfam" id="PF04055">
    <property type="entry name" value="Radical_SAM"/>
    <property type="match status" value="1"/>
</dbReference>
<evidence type="ECO:0000256" key="1">
    <source>
        <dbReference type="ARBA" id="ARBA00001966"/>
    </source>
</evidence>
<dbReference type="PROSITE" id="PS51918">
    <property type="entry name" value="RADICAL_SAM"/>
    <property type="match status" value="1"/>
</dbReference>
<evidence type="ECO:0000259" key="6">
    <source>
        <dbReference type="PROSITE" id="PS51918"/>
    </source>
</evidence>
<dbReference type="EMBL" id="BSPX01000005">
    <property type="protein sequence ID" value="GLT21195.1"/>
    <property type="molecule type" value="Genomic_DNA"/>
</dbReference>
<keyword evidence="2" id="KW-0949">S-adenosyl-L-methionine</keyword>